<name>A0A934X4P6_9MICO</name>
<evidence type="ECO:0000256" key="2">
    <source>
        <dbReference type="ARBA" id="ARBA00023315"/>
    </source>
</evidence>
<feature type="domain" description="N-acetyltransferase" evidence="3">
    <location>
        <begin position="10"/>
        <end position="158"/>
    </location>
</feature>
<organism evidence="4 5">
    <name type="scientific">Candidatus Phosphoribacter hodrii</name>
    <dbReference type="NCBI Taxonomy" id="2953743"/>
    <lineage>
        <taxon>Bacteria</taxon>
        <taxon>Bacillati</taxon>
        <taxon>Actinomycetota</taxon>
        <taxon>Actinomycetes</taxon>
        <taxon>Micrococcales</taxon>
        <taxon>Dermatophilaceae</taxon>
        <taxon>Candidatus Phosphoribacter</taxon>
    </lineage>
</organism>
<keyword evidence="2" id="KW-0012">Acyltransferase</keyword>
<reference evidence="4 5" key="1">
    <citation type="submission" date="2020-10" db="EMBL/GenBank/DDBJ databases">
        <title>Connecting structure to function with the recovery of over 1000 high-quality activated sludge metagenome-assembled genomes encoding full-length rRNA genes using long-read sequencing.</title>
        <authorList>
            <person name="Singleton C.M."/>
            <person name="Petriglieri F."/>
            <person name="Kristensen J.M."/>
            <person name="Kirkegaard R.H."/>
            <person name="Michaelsen T.Y."/>
            <person name="Andersen M.H."/>
            <person name="Karst S.M."/>
            <person name="Dueholm M.S."/>
            <person name="Nielsen P.H."/>
            <person name="Albertsen M."/>
        </authorList>
    </citation>
    <scope>NUCLEOTIDE SEQUENCE [LARGE SCALE GENOMIC DNA]</scope>
    <source>
        <strain evidence="4">AalE_18-Q3-R2-46_BAT3C.188</strain>
    </source>
</reference>
<dbReference type="InterPro" id="IPR000182">
    <property type="entry name" value="GNAT_dom"/>
</dbReference>
<dbReference type="CDD" id="cd04301">
    <property type="entry name" value="NAT_SF"/>
    <property type="match status" value="1"/>
</dbReference>
<dbReference type="InterPro" id="IPR050832">
    <property type="entry name" value="Bact_Acetyltransf"/>
</dbReference>
<gene>
    <name evidence="4" type="ORF">IPF40_04385</name>
</gene>
<dbReference type="PANTHER" id="PTHR43877">
    <property type="entry name" value="AMINOALKYLPHOSPHONATE N-ACETYLTRANSFERASE-RELATED-RELATED"/>
    <property type="match status" value="1"/>
</dbReference>
<dbReference type="SUPFAM" id="SSF55729">
    <property type="entry name" value="Acyl-CoA N-acyltransferases (Nat)"/>
    <property type="match status" value="1"/>
</dbReference>
<comment type="caution">
    <text evidence="4">The sequence shown here is derived from an EMBL/GenBank/DDBJ whole genome shotgun (WGS) entry which is preliminary data.</text>
</comment>
<dbReference type="Pfam" id="PF00583">
    <property type="entry name" value="Acetyltransf_1"/>
    <property type="match status" value="1"/>
</dbReference>
<dbReference type="GO" id="GO:0016747">
    <property type="term" value="F:acyltransferase activity, transferring groups other than amino-acyl groups"/>
    <property type="evidence" value="ECO:0007669"/>
    <property type="project" value="InterPro"/>
</dbReference>
<evidence type="ECO:0000256" key="1">
    <source>
        <dbReference type="ARBA" id="ARBA00022679"/>
    </source>
</evidence>
<dbReference type="PROSITE" id="PS51186">
    <property type="entry name" value="GNAT"/>
    <property type="match status" value="1"/>
</dbReference>
<sequence length="158" mass="17644">MSWAGDTQGYAVRPAGPDDLAAVTDCRRRWVAERTDASDPGFEDRMADWWVREADRRATWLAWAGEQPIGMAATVIFERMPAPGALTARWGYVSQVWVDAAYRRRGVASTLMGAVIAWARREGLVRLVLNPSDESRPMYAALGFREASDLLRLDLSGR</sequence>
<dbReference type="Proteomes" id="UP000718281">
    <property type="component" value="Unassembled WGS sequence"/>
</dbReference>
<dbReference type="EMBL" id="JADIXZ010000003">
    <property type="protein sequence ID" value="MBK6300313.1"/>
    <property type="molecule type" value="Genomic_DNA"/>
</dbReference>
<dbReference type="InterPro" id="IPR016181">
    <property type="entry name" value="Acyl_CoA_acyltransferase"/>
</dbReference>
<accession>A0A934X4P6</accession>
<dbReference type="AlphaFoldDB" id="A0A934X4P6"/>
<proteinExistence type="predicted"/>
<dbReference type="Gene3D" id="3.40.630.30">
    <property type="match status" value="1"/>
</dbReference>
<keyword evidence="1" id="KW-0808">Transferase</keyword>
<protein>
    <submittedName>
        <fullName evidence="4">GNAT family N-acetyltransferase</fullName>
    </submittedName>
</protein>
<evidence type="ECO:0000313" key="5">
    <source>
        <dbReference type="Proteomes" id="UP000718281"/>
    </source>
</evidence>
<evidence type="ECO:0000259" key="3">
    <source>
        <dbReference type="PROSITE" id="PS51186"/>
    </source>
</evidence>
<evidence type="ECO:0000313" key="4">
    <source>
        <dbReference type="EMBL" id="MBK6300313.1"/>
    </source>
</evidence>